<reference evidence="2" key="1">
    <citation type="submission" date="2018-10" db="EMBL/GenBank/DDBJ databases">
        <title>Effector identification in a new, highly contiguous assembly of the strawberry crown rot pathogen Phytophthora cactorum.</title>
        <authorList>
            <person name="Armitage A.D."/>
            <person name="Nellist C.F."/>
            <person name="Bates H."/>
            <person name="Vickerstaff R.J."/>
            <person name="Harrison R.J."/>
        </authorList>
    </citation>
    <scope>NUCLEOTIDE SEQUENCE</scope>
    <source>
        <strain evidence="1">4032</strain>
        <strain evidence="2">4040</strain>
    </source>
</reference>
<name>A0A8T1KCL5_9STRA</name>
<evidence type="ECO:0000313" key="2">
    <source>
        <dbReference type="EMBL" id="KAG2927824.1"/>
    </source>
</evidence>
<accession>A0A8T1KCL5</accession>
<gene>
    <name evidence="1" type="ORF">PC115_g11211</name>
    <name evidence="2" type="ORF">PC117_g14480</name>
</gene>
<dbReference type="AlphaFoldDB" id="A0A8T1KCL5"/>
<dbReference type="Proteomes" id="UP000736787">
    <property type="component" value="Unassembled WGS sequence"/>
</dbReference>
<dbReference type="Proteomes" id="UP000774804">
    <property type="component" value="Unassembled WGS sequence"/>
</dbReference>
<proteinExistence type="predicted"/>
<protein>
    <recommendedName>
        <fullName evidence="4">MULE transposase domain-containing protein</fullName>
    </recommendedName>
</protein>
<sequence>MFASLKSIYFKVMLKSLALRYVMGDADGAQFNAVMEALPDRNVENLMCFWHMITKLYEHDNNVSPAKLALVAADVYEMHYATSESHFHARKSMAVRRWVAD</sequence>
<comment type="caution">
    <text evidence="2">The sequence shown here is derived from an EMBL/GenBank/DDBJ whole genome shotgun (WGS) entry which is preliminary data.</text>
</comment>
<evidence type="ECO:0000313" key="1">
    <source>
        <dbReference type="EMBL" id="KAG2916020.1"/>
    </source>
</evidence>
<organism evidence="2 3">
    <name type="scientific">Phytophthora cactorum</name>
    <dbReference type="NCBI Taxonomy" id="29920"/>
    <lineage>
        <taxon>Eukaryota</taxon>
        <taxon>Sar</taxon>
        <taxon>Stramenopiles</taxon>
        <taxon>Oomycota</taxon>
        <taxon>Peronosporomycetes</taxon>
        <taxon>Peronosporales</taxon>
        <taxon>Peronosporaceae</taxon>
        <taxon>Phytophthora</taxon>
    </lineage>
</organism>
<evidence type="ECO:0000313" key="3">
    <source>
        <dbReference type="Proteomes" id="UP000736787"/>
    </source>
</evidence>
<dbReference type="EMBL" id="RCMK01000454">
    <property type="protein sequence ID" value="KAG2927824.1"/>
    <property type="molecule type" value="Genomic_DNA"/>
</dbReference>
<evidence type="ECO:0008006" key="4">
    <source>
        <dbReference type="Google" id="ProtNLM"/>
    </source>
</evidence>
<dbReference type="EMBL" id="RCMI01000347">
    <property type="protein sequence ID" value="KAG2916020.1"/>
    <property type="molecule type" value="Genomic_DNA"/>
</dbReference>